<sequence length="1808" mass="201116">MKGNNGSQLRDATRAVPPAAKAFRWDEAKTQALVNLAKSDPSYLILFASSQDGQTRERSAASFQLIIRFFERADKSWLGDMAKRGLIEKDGESGWRRTEAWLGTKQMENNPVMVKIKTLRKKYQELVDQGVAQEWSSWDDAPKSRHTTGQMQCPLFFELRKLYNSAESIVLRTPARADDHGAGDGSGAGSDASAPPAESPSRRFGKATVRTQPQLAAASSPQSILNYTTPIPASIPKPPRRLPSFKKIGQVEVPPSPTAIPPESPLSPLDRKVFLPMPKSEAPGEVFQKAVLEDLFCSSPSYPLLKSEPAETKPEMWDIKPDPGLVCSIMRESPLGPWDPNPAKPQGSRQERDTKPELAAKVEPTLEDLFRDSSEEPEEEEPEQEETEPQFPLQPEPASRQASCLPDIVEAEVERYIHSIDWSHLPTNVFLLDALHTDVRVRSALLPDLYPAEQIVFGKLKRKEEWKVLRDLYVTIVESCPGGREWIELAEGWRWIGYKELPEKSGKGEKAKPKEKLKATMDWPRGVEYGFSERLEELSDAWARGTFERDVGDALPARVDGKSWSDIMHGIFGASEAKSTPARSSPAIALGTEWSDDGMSALGSPRSDAPLAPSLRQLLEIALPVPAIDPALDFRLPSQPAGGAYLHSPLRSPSPIKIKQSPQAVAGPSAHPTPSTYNAEPTLKRRRSLSPLRQRSPVPRMRQTSYHEENRTSYTEHQLPSPPPSHHGDGYRDRRLSSRDDDDASSRSHHREESLPERYLAASTYRPAPSPSKDGDTGAQTSPIINPAESSTHRSRPRSRSVSSSPARSHDGGARWRPAARSYRQWWDIIDFASRRSFRVRDLPTRWLKLYDAAEDKDLEEDYFELGRAEIYMEGIMGACATKKTRPWKSYHYVTTDDGHIPSRQIRDMLQDLVLETGGTFVSHAELQNRGKRDCKTYLFEIQLYEERGQRKDMASLKKGMIHRVGLKEYLDEVARVSGALAKFALQLPIGSAYHQESAETTARQENLLALTLVVFNIRERSTLIIQSCLPNRRAGRVKRGRQADLCRWDLEGQKKLLAAIKANAAFRNFFFPGQHPAPAKSGQKVAALFTLTIQLRRDNQAWMDDMVGRGLIESDGSGWKRGEAWTSRHSWNSPVYTQIRKLIDDYQLSISRGMRQEWTCWADVQAVNAVLYNTVKKHNPLFFEIKGVFALSEPAAPSTSTSPAPLQRGKAAKVANPGVKKSPLAAKSAPGSSSRAIQVKPGQATAAASSDSESDFEILANMPRHAAKRRRLDLPRATSSSSDEWREALNRPTPPPKKQPARTRIGQTQQPSNDPAAGGRTRNSSDGDASSLRHSTDLSTLVDESVLAKSESGPDASFATMPLPSLSPAPSNSITQAPLAATSGTPYFKPIDWTDPKATSLLLKTLHRHEKHRHVLMPARYPAPIGESKKDGWKLSPREWKWAGKLDGVWKATVEWPENVDYGFTERLEELSISWADGTFKLEAGGLDAVFGPAGTVQYRTADPIPQPQLELASTNSSYISADGSTTRHLTRASLPSSSLEQEYRETQPKPLQAPPTGPRAERRGAYMPRSTSPGSHDFAFDAQERLSHPIPHITAYTAPSLPYSAASGGSSSRWPHALPPSSAPPPPFVAEERPKPAAKLGLLRREDYFEMMAIATNPSYGKADLPRRWEEEFAKARSREDQAEILELGKAEIFMKGIMGACETNRHRARPWCTWHKVAFLDESIDSRAVRGIFEELLSTTGGKRKTHKEIATRDTFYRIESHRFDLRLISTSNRALREQMLQDGAAEIHHGGLMEYLSIVAAACI</sequence>
<comment type="caution">
    <text evidence="2">The sequence shown here is derived from an EMBL/GenBank/DDBJ whole genome shotgun (WGS) entry which is preliminary data.</text>
</comment>
<dbReference type="EMBL" id="JAKWFO010000005">
    <property type="protein sequence ID" value="KAI9636758.1"/>
    <property type="molecule type" value="Genomic_DNA"/>
</dbReference>
<feature type="region of interest" description="Disordered" evidence="1">
    <location>
        <begin position="1195"/>
        <end position="1338"/>
    </location>
</feature>
<feature type="region of interest" description="Disordered" evidence="1">
    <location>
        <begin position="1522"/>
        <end position="1579"/>
    </location>
</feature>
<dbReference type="GeneID" id="77728012"/>
<dbReference type="Proteomes" id="UP001164286">
    <property type="component" value="Unassembled WGS sequence"/>
</dbReference>
<feature type="compositionally biased region" description="Low complexity" evidence="1">
    <location>
        <begin position="1195"/>
        <end position="1207"/>
    </location>
</feature>
<dbReference type="PANTHER" id="PTHR48125">
    <property type="entry name" value="LP07818P1"/>
    <property type="match status" value="1"/>
</dbReference>
<proteinExistence type="predicted"/>
<dbReference type="PANTHER" id="PTHR48125:SF12">
    <property type="entry name" value="AT HOOK TRANSCRIPTION FACTOR FAMILY-RELATED"/>
    <property type="match status" value="1"/>
</dbReference>
<organism evidence="2 3">
    <name type="scientific">Dioszegia hungarica</name>
    <dbReference type="NCBI Taxonomy" id="4972"/>
    <lineage>
        <taxon>Eukaryota</taxon>
        <taxon>Fungi</taxon>
        <taxon>Dikarya</taxon>
        <taxon>Basidiomycota</taxon>
        <taxon>Agaricomycotina</taxon>
        <taxon>Tremellomycetes</taxon>
        <taxon>Tremellales</taxon>
        <taxon>Bulleribasidiaceae</taxon>
        <taxon>Dioszegia</taxon>
    </lineage>
</organism>
<feature type="region of interest" description="Disordered" evidence="1">
    <location>
        <begin position="1353"/>
        <end position="1379"/>
    </location>
</feature>
<evidence type="ECO:0000313" key="2">
    <source>
        <dbReference type="EMBL" id="KAI9636758.1"/>
    </source>
</evidence>
<feature type="region of interest" description="Disordered" evidence="1">
    <location>
        <begin position="176"/>
        <end position="223"/>
    </location>
</feature>
<protein>
    <submittedName>
        <fullName evidence="2">Uncharacterized protein</fullName>
    </submittedName>
</protein>
<feature type="compositionally biased region" description="Basic and acidic residues" evidence="1">
    <location>
        <begin position="349"/>
        <end position="360"/>
    </location>
</feature>
<feature type="region of interest" description="Disordered" evidence="1">
    <location>
        <begin position="324"/>
        <end position="402"/>
    </location>
</feature>
<feature type="compositionally biased region" description="Basic and acidic residues" evidence="1">
    <location>
        <begin position="726"/>
        <end position="756"/>
    </location>
</feature>
<accession>A0AA38H9A5</accession>
<feature type="region of interest" description="Disordered" evidence="1">
    <location>
        <begin position="1606"/>
        <end position="1633"/>
    </location>
</feature>
<feature type="region of interest" description="Disordered" evidence="1">
    <location>
        <begin position="645"/>
        <end position="816"/>
    </location>
</feature>
<evidence type="ECO:0000256" key="1">
    <source>
        <dbReference type="SAM" id="MobiDB-lite"/>
    </source>
</evidence>
<keyword evidence="3" id="KW-1185">Reference proteome</keyword>
<feature type="compositionally biased region" description="Polar residues" evidence="1">
    <location>
        <begin position="209"/>
        <end position="223"/>
    </location>
</feature>
<feature type="compositionally biased region" description="Low complexity" evidence="1">
    <location>
        <begin position="1363"/>
        <end position="1374"/>
    </location>
</feature>
<feature type="compositionally biased region" description="Low complexity" evidence="1">
    <location>
        <begin position="689"/>
        <end position="700"/>
    </location>
</feature>
<name>A0AA38H9A5_9TREE</name>
<feature type="compositionally biased region" description="Polar residues" evidence="1">
    <location>
        <begin position="1522"/>
        <end position="1542"/>
    </location>
</feature>
<evidence type="ECO:0000313" key="3">
    <source>
        <dbReference type="Proteomes" id="UP001164286"/>
    </source>
</evidence>
<reference evidence="2" key="1">
    <citation type="journal article" date="2022" name="G3 (Bethesda)">
        <title>High quality genome of the basidiomycete yeast Dioszegia hungarica PDD-24b-2 isolated from cloud water.</title>
        <authorList>
            <person name="Jarrige D."/>
            <person name="Haridas S."/>
            <person name="Bleykasten-Grosshans C."/>
            <person name="Joly M."/>
            <person name="Nadalig T."/>
            <person name="Sancelme M."/>
            <person name="Vuilleumier S."/>
            <person name="Grigoriev I.V."/>
            <person name="Amato P."/>
            <person name="Bringel F."/>
        </authorList>
    </citation>
    <scope>NUCLEOTIDE SEQUENCE</scope>
    <source>
        <strain evidence="2">PDD-24b-2</strain>
    </source>
</reference>
<dbReference type="RefSeq" id="XP_052946535.1">
    <property type="nucleotide sequence ID" value="XM_053088807.1"/>
</dbReference>
<feature type="compositionally biased region" description="Acidic residues" evidence="1">
    <location>
        <begin position="375"/>
        <end position="388"/>
    </location>
</feature>
<feature type="compositionally biased region" description="Pro residues" evidence="1">
    <location>
        <begin position="1619"/>
        <end position="1630"/>
    </location>
</feature>
<gene>
    <name evidence="2" type="ORF">MKK02DRAFT_33879</name>
</gene>